<dbReference type="Pfam" id="PF01979">
    <property type="entry name" value="Amidohydro_1"/>
    <property type="match status" value="1"/>
</dbReference>
<evidence type="ECO:0000313" key="3">
    <source>
        <dbReference type="Proteomes" id="UP000000602"/>
    </source>
</evidence>
<dbReference type="STRING" id="177439.DP2100"/>
<dbReference type="SUPFAM" id="SSF51338">
    <property type="entry name" value="Composite domain of metallo-dependent hydrolases"/>
    <property type="match status" value="1"/>
</dbReference>
<dbReference type="KEGG" id="dps:DP2100"/>
<reference evidence="3" key="1">
    <citation type="journal article" date="2004" name="Environ. Microbiol.">
        <title>The genome of Desulfotalea psychrophila, a sulfate-reducing bacterium from permanently cold Arctic sediments.</title>
        <authorList>
            <person name="Rabus R."/>
            <person name="Ruepp A."/>
            <person name="Frickey T."/>
            <person name="Rattei T."/>
            <person name="Fartmann B."/>
            <person name="Stark M."/>
            <person name="Bauer M."/>
            <person name="Zibat A."/>
            <person name="Lombardot T."/>
            <person name="Becker I."/>
            <person name="Amann J."/>
            <person name="Gellner K."/>
            <person name="Teeling H."/>
            <person name="Leuschner W.D."/>
            <person name="Gloeckner F.-O."/>
            <person name="Lupas A.N."/>
            <person name="Amann R."/>
            <person name="Klenk H.-P."/>
        </authorList>
    </citation>
    <scope>NUCLEOTIDE SEQUENCE [LARGE SCALE GENOMIC DNA]</scope>
    <source>
        <strain evidence="3">DSM 12343 / LSv54</strain>
    </source>
</reference>
<evidence type="ECO:0000313" key="2">
    <source>
        <dbReference type="EMBL" id="CAG36829.1"/>
    </source>
</evidence>
<protein>
    <recommendedName>
        <fullName evidence="1">Amidohydrolase-related domain-containing protein</fullName>
    </recommendedName>
</protein>
<proteinExistence type="predicted"/>
<dbReference type="EMBL" id="CR522870">
    <property type="protein sequence ID" value="CAG36829.1"/>
    <property type="molecule type" value="Genomic_DNA"/>
</dbReference>
<sequence length="413" mass="44945">MFQTCTYDSIHKEKNMGVKRFVIVGKFVDGTGAALRRNIFLGVKDGVITDIGPVSDLPGNDSSVVDDFSHCIIVPAFVDCSVSLSRSPSVDRRVQISSENASFAEKITMLEKHVGYCYDHGVLGVADSDNISDLVNRSQEEMTEVNMVDIKISSQFSPSRENYIADNPGEDFIKINRFGNIDGEETAHPQLDNEELCRIMHQTKEKVVVVANGVQQVGDALAAGCDAIEQGYCMGEENLKKMAAEGVVWIPSVLRAKNGLNSASAGGNVCCRFAQSCLTPGKPVLEADKFWKKMLAEQLNQLRLARQLGVTTLIGTGAGSAGILHGESMVEEMKLFMKADYSLEETVRSATENGAQFFGMENLGALTVGRKATFLITKGTVKQLPRKLSYLEGIWVDGAPSTSYRKNPIKVAP</sequence>
<dbReference type="InterPro" id="IPR006680">
    <property type="entry name" value="Amidohydro-rel"/>
</dbReference>
<accession>Q6ALE6</accession>
<dbReference type="Proteomes" id="UP000000602">
    <property type="component" value="Chromosome"/>
</dbReference>
<dbReference type="GO" id="GO:0016810">
    <property type="term" value="F:hydrolase activity, acting on carbon-nitrogen (but not peptide) bonds"/>
    <property type="evidence" value="ECO:0007669"/>
    <property type="project" value="InterPro"/>
</dbReference>
<dbReference type="AlphaFoldDB" id="Q6ALE6"/>
<evidence type="ECO:0000259" key="1">
    <source>
        <dbReference type="Pfam" id="PF01979"/>
    </source>
</evidence>
<dbReference type="Gene3D" id="3.20.20.140">
    <property type="entry name" value="Metal-dependent hydrolases"/>
    <property type="match status" value="1"/>
</dbReference>
<dbReference type="SUPFAM" id="SSF51556">
    <property type="entry name" value="Metallo-dependent hydrolases"/>
    <property type="match status" value="1"/>
</dbReference>
<keyword evidence="3" id="KW-1185">Reference proteome</keyword>
<dbReference type="PANTHER" id="PTHR43135">
    <property type="entry name" value="ALPHA-D-RIBOSE 1-METHYLPHOSPHONATE 5-TRIPHOSPHATE DIPHOSPHATASE"/>
    <property type="match status" value="1"/>
</dbReference>
<name>Q6ALE6_DESPS</name>
<dbReference type="InterPro" id="IPR011059">
    <property type="entry name" value="Metal-dep_hydrolase_composite"/>
</dbReference>
<dbReference type="InterPro" id="IPR032466">
    <property type="entry name" value="Metal_Hydrolase"/>
</dbReference>
<organism evidence="2 3">
    <name type="scientific">Desulfotalea psychrophila (strain LSv54 / DSM 12343)</name>
    <dbReference type="NCBI Taxonomy" id="177439"/>
    <lineage>
        <taxon>Bacteria</taxon>
        <taxon>Pseudomonadati</taxon>
        <taxon>Thermodesulfobacteriota</taxon>
        <taxon>Desulfobulbia</taxon>
        <taxon>Desulfobulbales</taxon>
        <taxon>Desulfocapsaceae</taxon>
        <taxon>Desulfotalea</taxon>
    </lineage>
</organism>
<feature type="domain" description="Amidohydrolase-related" evidence="1">
    <location>
        <begin position="151"/>
        <end position="400"/>
    </location>
</feature>
<dbReference type="HOGENOM" id="CLU_665209_0_0_7"/>
<dbReference type="InterPro" id="IPR051781">
    <property type="entry name" value="Metallo-dep_Hydrolase"/>
</dbReference>
<dbReference type="eggNOG" id="COG1228">
    <property type="taxonomic scope" value="Bacteria"/>
</dbReference>
<gene>
    <name evidence="2" type="ordered locus">DP2100</name>
</gene>
<dbReference type="PANTHER" id="PTHR43135:SF3">
    <property type="entry name" value="ALPHA-D-RIBOSE 1-METHYLPHOSPHONATE 5-TRIPHOSPHATE DIPHOSPHATASE"/>
    <property type="match status" value="1"/>
</dbReference>